<dbReference type="AlphaFoldDB" id="A0A016UXL5"/>
<name>A0A016UXL5_9BILA</name>
<dbReference type="Proteomes" id="UP000024635">
    <property type="component" value="Unassembled WGS sequence"/>
</dbReference>
<dbReference type="EMBL" id="JARK01001360">
    <property type="protein sequence ID" value="EYC19502.1"/>
    <property type="molecule type" value="Genomic_DNA"/>
</dbReference>
<evidence type="ECO:0000313" key="1">
    <source>
        <dbReference type="EMBL" id="EYC19502.1"/>
    </source>
</evidence>
<organism evidence="1 2">
    <name type="scientific">Ancylostoma ceylanicum</name>
    <dbReference type="NCBI Taxonomy" id="53326"/>
    <lineage>
        <taxon>Eukaryota</taxon>
        <taxon>Metazoa</taxon>
        <taxon>Ecdysozoa</taxon>
        <taxon>Nematoda</taxon>
        <taxon>Chromadorea</taxon>
        <taxon>Rhabditida</taxon>
        <taxon>Rhabditina</taxon>
        <taxon>Rhabditomorpha</taxon>
        <taxon>Strongyloidea</taxon>
        <taxon>Ancylostomatidae</taxon>
        <taxon>Ancylostomatinae</taxon>
        <taxon>Ancylostoma</taxon>
    </lineage>
</organism>
<accession>A0A016UXL5</accession>
<sequence>MSRDKHAADRKKSTKTYPPHTKILSLSVVAAQSSLCDRIGAILSHCCVSGENLSTDDNTELPSWPPITKIYSFNHYNNKIKTINIAAYKLTVDGGGLTAASKSTQSNRAAHDEIVATVANSGFPDGCSPHSMLTKKTNYLSRKPIVYCPRKDCRSSGAVASRAFQGCGTVTAVDASSILSY</sequence>
<keyword evidence="2" id="KW-1185">Reference proteome</keyword>
<protein>
    <submittedName>
        <fullName evidence="1">Uncharacterized protein</fullName>
    </submittedName>
</protein>
<evidence type="ECO:0000313" key="2">
    <source>
        <dbReference type="Proteomes" id="UP000024635"/>
    </source>
</evidence>
<gene>
    <name evidence="1" type="primary">Acey_s0024.g899</name>
    <name evidence="1" type="ORF">Y032_0024g899</name>
</gene>
<comment type="caution">
    <text evidence="1">The sequence shown here is derived from an EMBL/GenBank/DDBJ whole genome shotgun (WGS) entry which is preliminary data.</text>
</comment>
<proteinExistence type="predicted"/>
<reference evidence="2" key="1">
    <citation type="journal article" date="2015" name="Nat. Genet.">
        <title>The genome and transcriptome of the zoonotic hookworm Ancylostoma ceylanicum identify infection-specific gene families.</title>
        <authorList>
            <person name="Schwarz E.M."/>
            <person name="Hu Y."/>
            <person name="Antoshechkin I."/>
            <person name="Miller M.M."/>
            <person name="Sternberg P.W."/>
            <person name="Aroian R.V."/>
        </authorList>
    </citation>
    <scope>NUCLEOTIDE SEQUENCE</scope>
    <source>
        <strain evidence="2">HY135</strain>
    </source>
</reference>